<evidence type="ECO:0000313" key="2">
    <source>
        <dbReference type="EMBL" id="TPX61194.1"/>
    </source>
</evidence>
<organism evidence="2 3">
    <name type="scientific">Powellomyces hirtus</name>
    <dbReference type="NCBI Taxonomy" id="109895"/>
    <lineage>
        <taxon>Eukaryota</taxon>
        <taxon>Fungi</taxon>
        <taxon>Fungi incertae sedis</taxon>
        <taxon>Chytridiomycota</taxon>
        <taxon>Chytridiomycota incertae sedis</taxon>
        <taxon>Chytridiomycetes</taxon>
        <taxon>Spizellomycetales</taxon>
        <taxon>Powellomycetaceae</taxon>
        <taxon>Powellomyces</taxon>
    </lineage>
</organism>
<dbReference type="Proteomes" id="UP000318582">
    <property type="component" value="Unassembled WGS sequence"/>
</dbReference>
<comment type="caution">
    <text evidence="2">The sequence shown here is derived from an EMBL/GenBank/DDBJ whole genome shotgun (WGS) entry which is preliminary data.</text>
</comment>
<accession>A0A507EBK5</accession>
<protein>
    <submittedName>
        <fullName evidence="2">Uncharacterized protein</fullName>
    </submittedName>
</protein>
<evidence type="ECO:0000313" key="3">
    <source>
        <dbReference type="Proteomes" id="UP000318582"/>
    </source>
</evidence>
<feature type="region of interest" description="Disordered" evidence="1">
    <location>
        <begin position="1"/>
        <end position="41"/>
    </location>
</feature>
<proteinExistence type="predicted"/>
<name>A0A507EBK5_9FUNG</name>
<dbReference type="AlphaFoldDB" id="A0A507EBK5"/>
<dbReference type="EMBL" id="QEAQ01000009">
    <property type="protein sequence ID" value="TPX61194.1"/>
    <property type="molecule type" value="Genomic_DNA"/>
</dbReference>
<evidence type="ECO:0000256" key="1">
    <source>
        <dbReference type="SAM" id="MobiDB-lite"/>
    </source>
</evidence>
<feature type="region of interest" description="Disordered" evidence="1">
    <location>
        <begin position="60"/>
        <end position="108"/>
    </location>
</feature>
<keyword evidence="3" id="KW-1185">Reference proteome</keyword>
<gene>
    <name evidence="2" type="ORF">PhCBS80983_g01233</name>
</gene>
<reference evidence="2 3" key="1">
    <citation type="journal article" date="2019" name="Sci. Rep.">
        <title>Comparative genomics of chytrid fungi reveal insights into the obligate biotrophic and pathogenic lifestyle of Synchytrium endobioticum.</title>
        <authorList>
            <person name="van de Vossenberg B.T.L.H."/>
            <person name="Warris S."/>
            <person name="Nguyen H.D.T."/>
            <person name="van Gent-Pelzer M.P.E."/>
            <person name="Joly D.L."/>
            <person name="van de Geest H.C."/>
            <person name="Bonants P.J.M."/>
            <person name="Smith D.S."/>
            <person name="Levesque C.A."/>
            <person name="van der Lee T.A.J."/>
        </authorList>
    </citation>
    <scope>NUCLEOTIDE SEQUENCE [LARGE SCALE GENOMIC DNA]</scope>
    <source>
        <strain evidence="2 3">CBS 809.83</strain>
    </source>
</reference>
<sequence length="108" mass="11874">MLRTLVSHRFPRHLTTTTAPRIPSSLRLKSTKPTPIDINPTPEAVERSMREFNAQLKGKLPVTAEQHGKNEKANESAAGERAAMGDMDPEQINPKGNQTLKGASFKAK</sequence>